<gene>
    <name evidence="2" type="ORF">JQM67_02285</name>
</gene>
<dbReference type="PANTHER" id="PTHR42663">
    <property type="entry name" value="HYDROLASE C777.06C-RELATED-RELATED"/>
    <property type="match status" value="1"/>
</dbReference>
<protein>
    <recommendedName>
        <fullName evidence="1">Metallo-beta-lactamase domain-containing protein</fullName>
    </recommendedName>
</protein>
<evidence type="ECO:0000313" key="2">
    <source>
        <dbReference type="EMBL" id="MCF2651436.1"/>
    </source>
</evidence>
<dbReference type="Pfam" id="PF12706">
    <property type="entry name" value="Lactamase_B_2"/>
    <property type="match status" value="1"/>
</dbReference>
<evidence type="ECO:0000259" key="1">
    <source>
        <dbReference type="Pfam" id="PF12706"/>
    </source>
</evidence>
<dbReference type="EMBL" id="JAFBIT010000001">
    <property type="protein sequence ID" value="MCF2651436.1"/>
    <property type="molecule type" value="Genomic_DNA"/>
</dbReference>
<dbReference type="InterPro" id="IPR036866">
    <property type="entry name" value="RibonucZ/Hydroxyglut_hydro"/>
</dbReference>
<name>A0ABS9CM81_9FIRM</name>
<dbReference type="PANTHER" id="PTHR42663:SF6">
    <property type="entry name" value="HYDROLASE C777.06C-RELATED"/>
    <property type="match status" value="1"/>
</dbReference>
<dbReference type="Proteomes" id="UP001299220">
    <property type="component" value="Unassembled WGS sequence"/>
</dbReference>
<accession>A0ABS9CM81</accession>
<organism evidence="2 3">
    <name type="scientific">Anaeromassilibacillus senegalensis</name>
    <dbReference type="NCBI Taxonomy" id="1673717"/>
    <lineage>
        <taxon>Bacteria</taxon>
        <taxon>Bacillati</taxon>
        <taxon>Bacillota</taxon>
        <taxon>Clostridia</taxon>
        <taxon>Eubacteriales</taxon>
        <taxon>Acutalibacteraceae</taxon>
        <taxon>Anaeromassilibacillus</taxon>
    </lineage>
</organism>
<feature type="domain" description="Metallo-beta-lactamase" evidence="1">
    <location>
        <begin position="61"/>
        <end position="235"/>
    </location>
</feature>
<proteinExistence type="predicted"/>
<dbReference type="RefSeq" id="WP_235322425.1">
    <property type="nucleotide sequence ID" value="NZ_JAFBIT010000001.1"/>
</dbReference>
<dbReference type="SUPFAM" id="SSF56281">
    <property type="entry name" value="Metallo-hydrolase/oxidoreductase"/>
    <property type="match status" value="1"/>
</dbReference>
<dbReference type="Gene3D" id="3.60.15.10">
    <property type="entry name" value="Ribonuclease Z/Hydroxyacylglutathione hydrolase-like"/>
    <property type="match status" value="1"/>
</dbReference>
<keyword evidence="3" id="KW-1185">Reference proteome</keyword>
<reference evidence="2 3" key="1">
    <citation type="submission" date="2020-12" db="EMBL/GenBank/DDBJ databases">
        <title>Whole genome sequences of gut porcine anaerobes.</title>
        <authorList>
            <person name="Kubasova T."/>
            <person name="Jahodarova E."/>
            <person name="Rychlik I."/>
        </authorList>
    </citation>
    <scope>NUCLEOTIDE SEQUENCE [LARGE SCALE GENOMIC DNA]</scope>
    <source>
        <strain evidence="2 3">An867</strain>
    </source>
</reference>
<comment type="caution">
    <text evidence="2">The sequence shown here is derived from an EMBL/GenBank/DDBJ whole genome shotgun (WGS) entry which is preliminary data.</text>
</comment>
<dbReference type="InterPro" id="IPR001279">
    <property type="entry name" value="Metallo-B-lactamas"/>
</dbReference>
<sequence>MKFTYLGTAAAEGWPAVFCRCPRCLEAQRLGGKNIRTRSQALINDDLLIDLPPDTYLHKLQNGLDLSRVAYLFVTHCHMDHFYPQELTVRGSCYSPVMEHPELDIYCAQETYDLFTRCSGWEIDEASRSALHWHILKPFETVQAGPYTVTPLPAHHMGPENEPFTYHIVDENGVSVFYLHDSGYYAPEVWDYFKTQKKPADLISFDATFGGEDEHFKSTHFGAPEVFRIRDELRAIGLVDEHTHCVLNHFSHNGRLLHHELEALAAPEHMEVSFDGKIIEL</sequence>
<evidence type="ECO:0000313" key="3">
    <source>
        <dbReference type="Proteomes" id="UP001299220"/>
    </source>
</evidence>